<gene>
    <name evidence="2" type="ordered locus">PCC7424_3946</name>
</gene>
<proteinExistence type="predicted"/>
<evidence type="ECO:0000259" key="1">
    <source>
        <dbReference type="Pfam" id="PF01243"/>
    </source>
</evidence>
<dbReference type="KEGG" id="cyc:PCC7424_3946"/>
<dbReference type="STRING" id="65393.PCC7424_3946"/>
<dbReference type="OrthoDB" id="9796486at2"/>
<dbReference type="eggNOG" id="COG3576">
    <property type="taxonomic scope" value="Bacteria"/>
</dbReference>
<dbReference type="Gene3D" id="2.30.110.10">
    <property type="entry name" value="Electron Transport, Fmn-binding Protein, Chain A"/>
    <property type="match status" value="1"/>
</dbReference>
<accession>B7KKI7</accession>
<dbReference type="HOGENOM" id="CLU_098597_0_0_3"/>
<organism evidence="2 3">
    <name type="scientific">Gloeothece citriformis (strain PCC 7424)</name>
    <name type="common">Cyanothece sp. (strain PCC 7424)</name>
    <dbReference type="NCBI Taxonomy" id="65393"/>
    <lineage>
        <taxon>Bacteria</taxon>
        <taxon>Bacillati</taxon>
        <taxon>Cyanobacteriota</taxon>
        <taxon>Cyanophyceae</taxon>
        <taxon>Oscillatoriophycideae</taxon>
        <taxon>Chroococcales</taxon>
        <taxon>Aphanothecaceae</taxon>
        <taxon>Gloeothece</taxon>
        <taxon>Gloeothece citriformis</taxon>
    </lineage>
</organism>
<sequence>MARNFTKIAFTDGVKEIQERYGSREIYDNFAKRGVSEDVLNNKEIEFIAARDSFYMGTVGSNGWPYIQFRGGAKGFLKVLDQKTLAFVDFKGNQQYLSVGNLLDNDKVFLFLMDYAHRRRLKIWGHAQVIDNDSQLLQQLADPEYEAELGRVFIIQVEAFDWNCPQHIPVRYSEAEVAQIIAPLEERIRELESQLEIIDN</sequence>
<protein>
    <submittedName>
        <fullName evidence="2">Pyridoxamine 5'-phosphate oxidase-related FMN-binding</fullName>
    </submittedName>
</protein>
<dbReference type="PANTHER" id="PTHR42815">
    <property type="entry name" value="FAD-BINDING, PUTATIVE (AFU_ORTHOLOGUE AFUA_6G07600)-RELATED"/>
    <property type="match status" value="1"/>
</dbReference>
<reference evidence="3" key="1">
    <citation type="journal article" date="2011" name="MBio">
        <title>Novel metabolic attributes of the genus Cyanothece, comprising a group of unicellular nitrogen-fixing Cyanobacteria.</title>
        <authorList>
            <person name="Bandyopadhyay A."/>
            <person name="Elvitigala T."/>
            <person name="Welsh E."/>
            <person name="Stockel J."/>
            <person name="Liberton M."/>
            <person name="Min H."/>
            <person name="Sherman L.A."/>
            <person name="Pakrasi H.B."/>
        </authorList>
    </citation>
    <scope>NUCLEOTIDE SEQUENCE [LARGE SCALE GENOMIC DNA]</scope>
    <source>
        <strain evidence="3">PCC 7424</strain>
    </source>
</reference>
<evidence type="ECO:0000313" key="2">
    <source>
        <dbReference type="EMBL" id="ACK72320.1"/>
    </source>
</evidence>
<evidence type="ECO:0000313" key="3">
    <source>
        <dbReference type="Proteomes" id="UP000002384"/>
    </source>
</evidence>
<dbReference type="InterPro" id="IPR012349">
    <property type="entry name" value="Split_barrel_FMN-bd"/>
</dbReference>
<dbReference type="SUPFAM" id="SSF50475">
    <property type="entry name" value="FMN-binding split barrel"/>
    <property type="match status" value="1"/>
</dbReference>
<dbReference type="Pfam" id="PF01243">
    <property type="entry name" value="PNPOx_N"/>
    <property type="match status" value="1"/>
</dbReference>
<dbReference type="PANTHER" id="PTHR42815:SF2">
    <property type="entry name" value="FAD-BINDING, PUTATIVE (AFU_ORTHOLOGUE AFUA_6G07600)-RELATED"/>
    <property type="match status" value="1"/>
</dbReference>
<dbReference type="Proteomes" id="UP000002384">
    <property type="component" value="Chromosome"/>
</dbReference>
<dbReference type="InterPro" id="IPR011576">
    <property type="entry name" value="Pyridox_Oxase_N"/>
</dbReference>
<dbReference type="RefSeq" id="WP_015955905.1">
    <property type="nucleotide sequence ID" value="NC_011729.1"/>
</dbReference>
<dbReference type="AlphaFoldDB" id="B7KKI7"/>
<feature type="domain" description="Pyridoxamine 5'-phosphate oxidase N-terminal" evidence="1">
    <location>
        <begin position="46"/>
        <end position="143"/>
    </location>
</feature>
<keyword evidence="3" id="KW-1185">Reference proteome</keyword>
<name>B7KKI7_GLOC7</name>
<dbReference type="EMBL" id="CP001291">
    <property type="protein sequence ID" value="ACK72320.1"/>
    <property type="molecule type" value="Genomic_DNA"/>
</dbReference>